<dbReference type="InterPro" id="IPR000425">
    <property type="entry name" value="MIP"/>
</dbReference>
<evidence type="ECO:0000256" key="3">
    <source>
        <dbReference type="ARBA" id="ARBA00022692"/>
    </source>
</evidence>
<sequence>MSPLRPPVLESAFVGRIGGNQGFVASDEAQLKQTPDAAPLLSVKDALRLNGFLQYDLWRMAFIEGWGTCLLIFSFGAGASGLTMQTQSQFASTLYAALFNVVGLTLFIYSAGPASGGHLNPTITMSTFFAGLCTFPRMVLYVSAQCTGAVIGSYWLRLGLGDDYFPHGVIPGCTVDPTLVSPGQLFVLEYMFAQALIFTAFGVGLDPRQGKVFGPALSPVLVGLTLAFGTLASSLAKPGYTGVCAHKSQNTSQQEEYADGYLAFNSARCLGLMVAKGDFQYHYVHWLATIGAAALNGLFYFLAPPYLRSKPLSASALAPHV</sequence>
<comment type="caution">
    <text evidence="8">The sequence shown here is derived from an EMBL/GenBank/DDBJ whole genome shotgun (WGS) entry which is preliminary data.</text>
</comment>
<dbReference type="PROSITE" id="PS00221">
    <property type="entry name" value="MIP"/>
    <property type="match status" value="1"/>
</dbReference>
<dbReference type="GO" id="GO:0015267">
    <property type="term" value="F:channel activity"/>
    <property type="evidence" value="ECO:0007669"/>
    <property type="project" value="InterPro"/>
</dbReference>
<evidence type="ECO:0000256" key="5">
    <source>
        <dbReference type="ARBA" id="ARBA00023136"/>
    </source>
</evidence>
<accession>A0AAE1C080</accession>
<feature type="transmembrane region" description="Helical" evidence="7">
    <location>
        <begin position="212"/>
        <end position="232"/>
    </location>
</feature>
<name>A0AAE1C080_9PEZI</name>
<keyword evidence="5 7" id="KW-0472">Membrane</keyword>
<dbReference type="InterPro" id="IPR022357">
    <property type="entry name" value="MIP_CS"/>
</dbReference>
<keyword evidence="9" id="KW-1185">Reference proteome</keyword>
<dbReference type="Proteomes" id="UP001274830">
    <property type="component" value="Unassembled WGS sequence"/>
</dbReference>
<dbReference type="GO" id="GO:0016020">
    <property type="term" value="C:membrane"/>
    <property type="evidence" value="ECO:0007669"/>
    <property type="project" value="UniProtKB-SubCell"/>
</dbReference>
<evidence type="ECO:0000256" key="2">
    <source>
        <dbReference type="ARBA" id="ARBA00022448"/>
    </source>
</evidence>
<organism evidence="8 9">
    <name type="scientific">Recurvomyces mirabilis</name>
    <dbReference type="NCBI Taxonomy" id="574656"/>
    <lineage>
        <taxon>Eukaryota</taxon>
        <taxon>Fungi</taxon>
        <taxon>Dikarya</taxon>
        <taxon>Ascomycota</taxon>
        <taxon>Pezizomycotina</taxon>
        <taxon>Dothideomycetes</taxon>
        <taxon>Dothideomycetidae</taxon>
        <taxon>Mycosphaerellales</taxon>
        <taxon>Teratosphaeriaceae</taxon>
        <taxon>Recurvomyces</taxon>
    </lineage>
</organism>
<feature type="transmembrane region" description="Helical" evidence="7">
    <location>
        <begin position="283"/>
        <end position="303"/>
    </location>
</feature>
<evidence type="ECO:0008006" key="10">
    <source>
        <dbReference type="Google" id="ProtNLM"/>
    </source>
</evidence>
<evidence type="ECO:0000256" key="4">
    <source>
        <dbReference type="ARBA" id="ARBA00022989"/>
    </source>
</evidence>
<dbReference type="AlphaFoldDB" id="A0AAE1C080"/>
<feature type="transmembrane region" description="Helical" evidence="7">
    <location>
        <begin position="57"/>
        <end position="82"/>
    </location>
</feature>
<dbReference type="SUPFAM" id="SSF81338">
    <property type="entry name" value="Aquaporin-like"/>
    <property type="match status" value="1"/>
</dbReference>
<keyword evidence="4 7" id="KW-1133">Transmembrane helix</keyword>
<evidence type="ECO:0000256" key="6">
    <source>
        <dbReference type="RuleBase" id="RU000477"/>
    </source>
</evidence>
<dbReference type="PRINTS" id="PR00783">
    <property type="entry name" value="MINTRINSICP"/>
</dbReference>
<protein>
    <recommendedName>
        <fullName evidence="10">Aquaporin-like protein</fullName>
    </recommendedName>
</protein>
<evidence type="ECO:0000256" key="1">
    <source>
        <dbReference type="ARBA" id="ARBA00004141"/>
    </source>
</evidence>
<feature type="transmembrane region" description="Helical" evidence="7">
    <location>
        <begin position="185"/>
        <end position="205"/>
    </location>
</feature>
<dbReference type="InterPro" id="IPR023271">
    <property type="entry name" value="Aquaporin-like"/>
</dbReference>
<dbReference type="PANTHER" id="PTHR47002:SF2">
    <property type="entry name" value="AQUAPORIN AQPAE.A-LIKE"/>
    <property type="match status" value="1"/>
</dbReference>
<feature type="transmembrane region" description="Helical" evidence="7">
    <location>
        <begin position="94"/>
        <end position="112"/>
    </location>
</feature>
<dbReference type="PANTHER" id="PTHR47002">
    <property type="entry name" value="AQUAPORIN-LIKE"/>
    <property type="match status" value="1"/>
</dbReference>
<comment type="similarity">
    <text evidence="6">Belongs to the MIP/aquaporin (TC 1.A.8) family.</text>
</comment>
<keyword evidence="3 6" id="KW-0812">Transmembrane</keyword>
<dbReference type="Pfam" id="PF00230">
    <property type="entry name" value="MIP"/>
    <property type="match status" value="1"/>
</dbReference>
<evidence type="ECO:0000313" key="9">
    <source>
        <dbReference type="Proteomes" id="UP001274830"/>
    </source>
</evidence>
<dbReference type="Gene3D" id="1.20.1080.10">
    <property type="entry name" value="Glycerol uptake facilitator protein"/>
    <property type="match status" value="1"/>
</dbReference>
<evidence type="ECO:0000256" key="7">
    <source>
        <dbReference type="SAM" id="Phobius"/>
    </source>
</evidence>
<reference evidence="8" key="1">
    <citation type="submission" date="2023-07" db="EMBL/GenBank/DDBJ databases">
        <title>Black Yeasts Isolated from many extreme environments.</title>
        <authorList>
            <person name="Coleine C."/>
            <person name="Stajich J.E."/>
            <person name="Selbmann L."/>
        </authorList>
    </citation>
    <scope>NUCLEOTIDE SEQUENCE</scope>
    <source>
        <strain evidence="8">CCFEE 5485</strain>
    </source>
</reference>
<evidence type="ECO:0000313" key="8">
    <source>
        <dbReference type="EMBL" id="KAK3673850.1"/>
    </source>
</evidence>
<keyword evidence="2 6" id="KW-0813">Transport</keyword>
<proteinExistence type="inferred from homology"/>
<dbReference type="EMBL" id="JAUTXT010000023">
    <property type="protein sequence ID" value="KAK3673850.1"/>
    <property type="molecule type" value="Genomic_DNA"/>
</dbReference>
<gene>
    <name evidence="8" type="ORF">LTR78_006405</name>
</gene>
<comment type="subcellular location">
    <subcellularLocation>
        <location evidence="1">Membrane</location>
        <topology evidence="1">Multi-pass membrane protein</topology>
    </subcellularLocation>
</comment>